<dbReference type="InterPro" id="IPR058180">
    <property type="entry name" value="BPSS1187-like"/>
</dbReference>
<reference evidence="2" key="1">
    <citation type="submission" date="2017-02" db="EMBL/GenBank/DDBJ databases">
        <authorList>
            <person name="Varghese N."/>
            <person name="Submissions S."/>
        </authorList>
    </citation>
    <scope>NUCLEOTIDE SEQUENCE [LARGE SCALE GENOMIC DNA]</scope>
    <source>
        <strain evidence="2">ATCC 700200</strain>
    </source>
</reference>
<evidence type="ECO:0000313" key="1">
    <source>
        <dbReference type="EMBL" id="SKA97090.1"/>
    </source>
</evidence>
<organism evidence="1 2">
    <name type="scientific">Prosthecobacter debontii</name>
    <dbReference type="NCBI Taxonomy" id="48467"/>
    <lineage>
        <taxon>Bacteria</taxon>
        <taxon>Pseudomonadati</taxon>
        <taxon>Verrucomicrobiota</taxon>
        <taxon>Verrucomicrobiia</taxon>
        <taxon>Verrucomicrobiales</taxon>
        <taxon>Verrucomicrobiaceae</taxon>
        <taxon>Prosthecobacter</taxon>
    </lineage>
</organism>
<evidence type="ECO:0000313" key="2">
    <source>
        <dbReference type="Proteomes" id="UP000190774"/>
    </source>
</evidence>
<dbReference type="OrthoDB" id="183767at2"/>
<name>A0A1T4Y5U6_9BACT</name>
<dbReference type="PROSITE" id="PS51257">
    <property type="entry name" value="PROKAR_LIPOPROTEIN"/>
    <property type="match status" value="1"/>
</dbReference>
<dbReference type="NCBIfam" id="NF047580">
    <property type="entry name" value="BPSS1187_fam"/>
    <property type="match status" value="1"/>
</dbReference>
<accession>A0A1T4Y5U6</accession>
<dbReference type="AlphaFoldDB" id="A0A1T4Y5U6"/>
<dbReference type="SUPFAM" id="SSF53474">
    <property type="entry name" value="alpha/beta-Hydrolases"/>
    <property type="match status" value="1"/>
</dbReference>
<dbReference type="STRING" id="48467.SAMN02745166_02542"/>
<proteinExistence type="predicted"/>
<dbReference type="InterPro" id="IPR029058">
    <property type="entry name" value="AB_hydrolase_fold"/>
</dbReference>
<dbReference type="RefSeq" id="WP_078813736.1">
    <property type="nucleotide sequence ID" value="NZ_FUYE01000007.1"/>
</dbReference>
<dbReference type="Proteomes" id="UP000190774">
    <property type="component" value="Unassembled WGS sequence"/>
</dbReference>
<gene>
    <name evidence="1" type="ORF">SAMN02745166_02542</name>
</gene>
<dbReference type="Gene3D" id="3.40.50.1820">
    <property type="entry name" value="alpha/beta hydrolase"/>
    <property type="match status" value="1"/>
</dbReference>
<dbReference type="EMBL" id="FUYE01000007">
    <property type="protein sequence ID" value="SKA97090.1"/>
    <property type="molecule type" value="Genomic_DNA"/>
</dbReference>
<protein>
    <submittedName>
        <fullName evidence="1">Uncharacterized protein</fullName>
    </submittedName>
</protein>
<sequence>MAVLFSRTRFGIQSWIACVTLGYALSSCLAQESDSEEEGQTRSAMEGIAILPSRTDPEIKTFDFPHHLHVDRDIVIRKAPEKAAERHELLLWLTGTGGRSRGAEEFCKLAASQGYHVIKLMYPDDIPATVCKRDEDPKSFEEFRLSIIQGGKGPHISIPRAESIENRLIKLLKLLSQIRARENWGQFLDESGDLVWEKLVPAGQSQGGGHAFLIGMKHPVARVIGTGAPKDWSLKSARSAAWLVGESATPKERFFTFNHQQDYQGCTPEQQWATLDAFGLTKFAPLVSVDEKRAPFDHSRCLTTDYPGGKLESGPAHTSVIANKNADLFRPVWLYMLTAPLSVAEGAHYQPAKAEY</sequence>
<keyword evidence="2" id="KW-1185">Reference proteome</keyword>